<feature type="region of interest" description="Disordered" evidence="2">
    <location>
        <begin position="280"/>
        <end position="339"/>
    </location>
</feature>
<sequence length="339" mass="38558">MGESPSDRPPSIIVHLIRHASVPSLHPLMSKVSNHLEGGLDFGLSSKGERQCDELYESMRKHAGYITHIFSSPMKRCLETARKGLLEATNRGTRIQIMPALAGRNGSAPGIYERKTRKMISVVADPRSKSKDADFVMKWLTGKDLSVQVAQKVLEVVVSAGNHGWPNATIVTYVLDRNGKWTHCRLQKTIDKQRNFQQDWKKQIVEAAHEEQRKREEKTKKEQEESIELEKAEKEKLAKQKRELLKTQDFMLVVDRETDEIVTFGRFQELLKERYAKELSSRAQPVIKKSKPAKRKGKGKPLVKKPKPVGKKLKPIEGKVKAKTDLENSEPAAKKRKRG</sequence>
<dbReference type="OrthoDB" id="496981at2759"/>
<dbReference type="AlphaFoldDB" id="A0A4Z1JD96"/>
<proteinExistence type="predicted"/>
<dbReference type="Proteomes" id="UP000297452">
    <property type="component" value="Unassembled WGS sequence"/>
</dbReference>
<evidence type="ECO:0000256" key="1">
    <source>
        <dbReference type="SAM" id="Coils"/>
    </source>
</evidence>
<dbReference type="CDD" id="cd07067">
    <property type="entry name" value="HP_PGM_like"/>
    <property type="match status" value="1"/>
</dbReference>
<comment type="caution">
    <text evidence="3">The sequence shown here is derived from an EMBL/GenBank/DDBJ whole genome shotgun (WGS) entry which is preliminary data.</text>
</comment>
<keyword evidence="1" id="KW-0175">Coiled coil</keyword>
<evidence type="ECO:0000256" key="2">
    <source>
        <dbReference type="SAM" id="MobiDB-lite"/>
    </source>
</evidence>
<name>A0A4Z1JD96_9HELO</name>
<gene>
    <name evidence="3" type="ORF">BOTNAR_0047g00450</name>
</gene>
<keyword evidence="4" id="KW-1185">Reference proteome</keyword>
<evidence type="ECO:0000313" key="4">
    <source>
        <dbReference type="Proteomes" id="UP000297452"/>
    </source>
</evidence>
<evidence type="ECO:0000313" key="3">
    <source>
        <dbReference type="EMBL" id="TGO67183.1"/>
    </source>
</evidence>
<dbReference type="InterPro" id="IPR029033">
    <property type="entry name" value="His_PPase_superfam"/>
</dbReference>
<feature type="compositionally biased region" description="Basic residues" evidence="2">
    <location>
        <begin position="288"/>
        <end position="313"/>
    </location>
</feature>
<dbReference type="Pfam" id="PF00300">
    <property type="entry name" value="His_Phos_1"/>
    <property type="match status" value="1"/>
</dbReference>
<accession>A0A4Z1JD96</accession>
<dbReference type="SUPFAM" id="SSF53254">
    <property type="entry name" value="Phosphoglycerate mutase-like"/>
    <property type="match status" value="1"/>
</dbReference>
<dbReference type="InterPro" id="IPR013078">
    <property type="entry name" value="His_Pase_superF_clade-1"/>
</dbReference>
<reference evidence="3 4" key="1">
    <citation type="submission" date="2017-12" db="EMBL/GenBank/DDBJ databases">
        <title>Comparative genomics of Botrytis spp.</title>
        <authorList>
            <person name="Valero-Jimenez C.A."/>
            <person name="Tapia P."/>
            <person name="Veloso J."/>
            <person name="Silva-Moreno E."/>
            <person name="Staats M."/>
            <person name="Valdes J.H."/>
            <person name="Van Kan J.A.L."/>
        </authorList>
    </citation>
    <scope>NUCLEOTIDE SEQUENCE [LARGE SCALE GENOMIC DNA]</scope>
    <source>
        <strain evidence="3 4">MUCL2120</strain>
    </source>
</reference>
<feature type="compositionally biased region" description="Basic and acidic residues" evidence="2">
    <location>
        <begin position="314"/>
        <end position="326"/>
    </location>
</feature>
<dbReference type="EMBL" id="PQXJ01000047">
    <property type="protein sequence ID" value="TGO67183.1"/>
    <property type="molecule type" value="Genomic_DNA"/>
</dbReference>
<dbReference type="Gene3D" id="3.40.50.1240">
    <property type="entry name" value="Phosphoglycerate mutase-like"/>
    <property type="match status" value="1"/>
</dbReference>
<organism evidence="3 4">
    <name type="scientific">Botryotinia narcissicola</name>
    <dbReference type="NCBI Taxonomy" id="278944"/>
    <lineage>
        <taxon>Eukaryota</taxon>
        <taxon>Fungi</taxon>
        <taxon>Dikarya</taxon>
        <taxon>Ascomycota</taxon>
        <taxon>Pezizomycotina</taxon>
        <taxon>Leotiomycetes</taxon>
        <taxon>Helotiales</taxon>
        <taxon>Sclerotiniaceae</taxon>
        <taxon>Botryotinia</taxon>
    </lineage>
</organism>
<feature type="coiled-coil region" evidence="1">
    <location>
        <begin position="204"/>
        <end position="247"/>
    </location>
</feature>
<protein>
    <submittedName>
        <fullName evidence="3">Uncharacterized protein</fullName>
    </submittedName>
</protein>